<keyword evidence="3" id="KW-1185">Reference proteome</keyword>
<gene>
    <name evidence="2" type="ORF">M9980_08995</name>
</gene>
<dbReference type="InterPro" id="IPR012334">
    <property type="entry name" value="Pectin_lyas_fold"/>
</dbReference>
<dbReference type="Gene3D" id="2.160.20.10">
    <property type="entry name" value="Single-stranded right-handed beta-helix, Pectin lyase-like"/>
    <property type="match status" value="2"/>
</dbReference>
<dbReference type="Proteomes" id="UP001055580">
    <property type="component" value="Chromosome"/>
</dbReference>
<dbReference type="Pfam" id="PF14592">
    <property type="entry name" value="Chondroitinas_B"/>
    <property type="match status" value="1"/>
</dbReference>
<dbReference type="EMBL" id="CP098401">
    <property type="protein sequence ID" value="URW74712.1"/>
    <property type="molecule type" value="Genomic_DNA"/>
</dbReference>
<keyword evidence="1" id="KW-0732">Signal</keyword>
<feature type="chain" id="PRO_5046840016" evidence="1">
    <location>
        <begin position="21"/>
        <end position="735"/>
    </location>
</feature>
<dbReference type="InterPro" id="IPR006626">
    <property type="entry name" value="PbH1"/>
</dbReference>
<dbReference type="SUPFAM" id="SSF51126">
    <property type="entry name" value="Pectin lyase-like"/>
    <property type="match status" value="2"/>
</dbReference>
<accession>A0ABY4TTI0</accession>
<dbReference type="InterPro" id="IPR039513">
    <property type="entry name" value="PL-6"/>
</dbReference>
<organism evidence="2 3">
    <name type="scientific">Sphingomonas donggukensis</name>
    <dbReference type="NCBI Taxonomy" id="2949093"/>
    <lineage>
        <taxon>Bacteria</taxon>
        <taxon>Pseudomonadati</taxon>
        <taxon>Pseudomonadota</taxon>
        <taxon>Alphaproteobacteria</taxon>
        <taxon>Sphingomonadales</taxon>
        <taxon>Sphingomonadaceae</taxon>
        <taxon>Sphingomonas</taxon>
    </lineage>
</organism>
<keyword evidence="2" id="KW-0456">Lyase</keyword>
<name>A0ABY4TTI0_9SPHN</name>
<dbReference type="SMART" id="SM00710">
    <property type="entry name" value="PbH1"/>
    <property type="match status" value="6"/>
</dbReference>
<evidence type="ECO:0000313" key="2">
    <source>
        <dbReference type="EMBL" id="URW74712.1"/>
    </source>
</evidence>
<evidence type="ECO:0000313" key="3">
    <source>
        <dbReference type="Proteomes" id="UP001055580"/>
    </source>
</evidence>
<protein>
    <submittedName>
        <fullName evidence="2">Polysaccharide lyase 6 family protein</fullName>
    </submittedName>
</protein>
<dbReference type="GO" id="GO:0016829">
    <property type="term" value="F:lyase activity"/>
    <property type="evidence" value="ECO:0007669"/>
    <property type="project" value="UniProtKB-KW"/>
</dbReference>
<sequence>MKLSLFTIAAAALAVAPAHAETLRAADAAQLAAASARAKPGDTIVLADGVWRDAQLVVEARGTAAAPITVTAQTRGKVILSGASNLRIGGEHLVVAGLVFRDGYSPTKEVIALRRDSKTVASNVRLTEIVIDRFNQPDRRAEDIWVALYGADNRVDHSWFAGKGNAGVTLAVIRPKGDARENRHRIDHNYFGPRPPLGSNGGETIRIGTSHESLSNSRTVVEQNLFERCDGEVEIISVKSGANIIRENLIVESQGSIVLRHGNGNIVERNVIRGNGKPHTGGIRIINRDQIVRGNYIERVAGTDFTSAIAVMNGVPNSPINRYHQVANAVIENNSIIDSARITLGAGADAERSAPPVASRFAGNLIRSTLDPFRFDGDASGISFAGNMSSFNPPAQVAGGVTRSTKDFAATKGGLLYLPGSTAGAPQDLVPLKRADAGPSWYPKVVASAPFKGGRDVAVAPGALEQAVRAAGAGDTLRLAPGTYRVATPIAITRPLTIFGPADARISFAAPTLFQLGEGGSLKLDGVSISGSAAPRTPGNAIVRAAPRSTIANYTVMLDNVTVADLASPGFDVIATTPATFADRIDVRLSRFSNITGAIVAAAAERGKDGLYPAELVRITKSRIADVGRIVDVARLGTDESTFGPAVEITDNDVTGGGTPAVRLSGVQSATITGNGFARAGVIDVAHSVGFPVTNIRCNRLTGTPAPRLAKLYAQGSPVVTLDTPATEATCATRS</sequence>
<dbReference type="RefSeq" id="WP_250749557.1">
    <property type="nucleotide sequence ID" value="NZ_CP098401.1"/>
</dbReference>
<proteinExistence type="predicted"/>
<dbReference type="InterPro" id="IPR011050">
    <property type="entry name" value="Pectin_lyase_fold/virulence"/>
</dbReference>
<evidence type="ECO:0000256" key="1">
    <source>
        <dbReference type="SAM" id="SignalP"/>
    </source>
</evidence>
<feature type="signal peptide" evidence="1">
    <location>
        <begin position="1"/>
        <end position="20"/>
    </location>
</feature>
<dbReference type="CDD" id="cd14251">
    <property type="entry name" value="PL-6"/>
    <property type="match status" value="1"/>
</dbReference>
<reference evidence="2" key="1">
    <citation type="submission" date="2022-05" db="EMBL/GenBank/DDBJ databases">
        <title>Sphingomonas sp. strain RMG20 Genome sequencing and assembly.</title>
        <authorList>
            <person name="Kim I."/>
        </authorList>
    </citation>
    <scope>NUCLEOTIDE SEQUENCE</scope>
    <source>
        <strain evidence="2">RMG20</strain>
    </source>
</reference>